<proteinExistence type="predicted"/>
<sequence>MVSGSMGMKCIEGSVDVFKTCVLLKEQHFHLRSVTNDHT</sequence>
<dbReference type="Proteomes" id="UP000008177">
    <property type="component" value="Unplaced contigs"/>
</dbReference>
<protein>
    <submittedName>
        <fullName evidence="1">Uncharacterized protein</fullName>
    </submittedName>
</protein>
<reference evidence="2" key="1">
    <citation type="journal article" date="2011" name="PLoS Genet.">
        <title>Genomic analysis of the necrotrophic fungal pathogens Sclerotinia sclerotiorum and Botrytis cinerea.</title>
        <authorList>
            <person name="Amselem J."/>
            <person name="Cuomo C.A."/>
            <person name="van Kan J.A."/>
            <person name="Viaud M."/>
            <person name="Benito E.P."/>
            <person name="Couloux A."/>
            <person name="Coutinho P.M."/>
            <person name="de Vries R.P."/>
            <person name="Dyer P.S."/>
            <person name="Fillinger S."/>
            <person name="Fournier E."/>
            <person name="Gout L."/>
            <person name="Hahn M."/>
            <person name="Kohn L."/>
            <person name="Lapalu N."/>
            <person name="Plummer K.M."/>
            <person name="Pradier J.M."/>
            <person name="Quevillon E."/>
            <person name="Sharon A."/>
            <person name="Simon A."/>
            <person name="ten Have A."/>
            <person name="Tudzynski B."/>
            <person name="Tudzynski P."/>
            <person name="Wincker P."/>
            <person name="Andrew M."/>
            <person name="Anthouard V."/>
            <person name="Beever R.E."/>
            <person name="Beffa R."/>
            <person name="Benoit I."/>
            <person name="Bouzid O."/>
            <person name="Brault B."/>
            <person name="Chen Z."/>
            <person name="Choquer M."/>
            <person name="Collemare J."/>
            <person name="Cotton P."/>
            <person name="Danchin E.G."/>
            <person name="Da Silva C."/>
            <person name="Gautier A."/>
            <person name="Giraud C."/>
            <person name="Giraud T."/>
            <person name="Gonzalez C."/>
            <person name="Grossetete S."/>
            <person name="Guldener U."/>
            <person name="Henrissat B."/>
            <person name="Howlett B.J."/>
            <person name="Kodira C."/>
            <person name="Kretschmer M."/>
            <person name="Lappartient A."/>
            <person name="Leroch M."/>
            <person name="Levis C."/>
            <person name="Mauceli E."/>
            <person name="Neuveglise C."/>
            <person name="Oeser B."/>
            <person name="Pearson M."/>
            <person name="Poulain J."/>
            <person name="Poussereau N."/>
            <person name="Quesneville H."/>
            <person name="Rascle C."/>
            <person name="Schumacher J."/>
            <person name="Segurens B."/>
            <person name="Sexton A."/>
            <person name="Silva E."/>
            <person name="Sirven C."/>
            <person name="Soanes D.M."/>
            <person name="Talbot N.J."/>
            <person name="Templeton M."/>
            <person name="Yandava C."/>
            <person name="Yarden O."/>
            <person name="Zeng Q."/>
            <person name="Rollins J.A."/>
            <person name="Lebrun M.H."/>
            <person name="Dickman M."/>
        </authorList>
    </citation>
    <scope>NUCLEOTIDE SEQUENCE [LARGE SCALE GENOMIC DNA]</scope>
    <source>
        <strain evidence="2">T4</strain>
    </source>
</reference>
<gene>
    <name evidence="1" type="ORF">BofuT4_uP143100.1</name>
</gene>
<dbReference type="EMBL" id="FQ790362">
    <property type="protein sequence ID" value="CCD57048.1"/>
    <property type="molecule type" value="Genomic_DNA"/>
</dbReference>
<name>G2YZK0_BOTF4</name>
<accession>G2YZK0</accession>
<dbReference type="AlphaFoldDB" id="G2YZK0"/>
<dbReference type="HOGENOM" id="CLU_3319977_0_0_1"/>
<evidence type="ECO:0000313" key="2">
    <source>
        <dbReference type="Proteomes" id="UP000008177"/>
    </source>
</evidence>
<dbReference type="InParanoid" id="G2YZK0"/>
<evidence type="ECO:0000313" key="1">
    <source>
        <dbReference type="EMBL" id="CCD57048.1"/>
    </source>
</evidence>
<organism evidence="1 2">
    <name type="scientific">Botryotinia fuckeliana (strain T4)</name>
    <name type="common">Noble rot fungus</name>
    <name type="synonym">Botrytis cinerea</name>
    <dbReference type="NCBI Taxonomy" id="999810"/>
    <lineage>
        <taxon>Eukaryota</taxon>
        <taxon>Fungi</taxon>
        <taxon>Dikarya</taxon>
        <taxon>Ascomycota</taxon>
        <taxon>Pezizomycotina</taxon>
        <taxon>Leotiomycetes</taxon>
        <taxon>Helotiales</taxon>
        <taxon>Sclerotiniaceae</taxon>
        <taxon>Botrytis</taxon>
    </lineage>
</organism>